<dbReference type="GO" id="GO:0003677">
    <property type="term" value="F:DNA binding"/>
    <property type="evidence" value="ECO:0007669"/>
    <property type="project" value="InterPro"/>
</dbReference>
<evidence type="ECO:0000313" key="3">
    <source>
        <dbReference type="Proteomes" id="UP000231246"/>
    </source>
</evidence>
<reference evidence="2 3" key="1">
    <citation type="submission" date="2017-09" db="EMBL/GenBank/DDBJ databases">
        <title>Depth-based differentiation of microbial function through sediment-hosted aquifers and enrichment of novel symbionts in the deep terrestrial subsurface.</title>
        <authorList>
            <person name="Probst A.J."/>
            <person name="Ladd B."/>
            <person name="Jarett J.K."/>
            <person name="Geller-Mcgrath D.E."/>
            <person name="Sieber C.M."/>
            <person name="Emerson J.B."/>
            <person name="Anantharaman K."/>
            <person name="Thomas B.C."/>
            <person name="Malmstrom R."/>
            <person name="Stieglmeier M."/>
            <person name="Klingl A."/>
            <person name="Woyke T."/>
            <person name="Ryan C.M."/>
            <person name="Banfield J.F."/>
        </authorList>
    </citation>
    <scope>NUCLEOTIDE SEQUENCE [LARGE SCALE GENOMIC DNA]</scope>
    <source>
        <strain evidence="2">CG22_combo_CG10-13_8_21_14_all_38_20</strain>
    </source>
</reference>
<dbReference type="AlphaFoldDB" id="A0A2H0BWQ5"/>
<gene>
    <name evidence="2" type="ORF">COW99_00320</name>
</gene>
<accession>A0A2H0BWQ5</accession>
<dbReference type="InterPro" id="IPR036515">
    <property type="entry name" value="Transposase_17_sf"/>
</dbReference>
<comment type="caution">
    <text evidence="2">The sequence shown here is derived from an EMBL/GenBank/DDBJ whole genome shotgun (WGS) entry which is preliminary data.</text>
</comment>
<dbReference type="SMART" id="SM01321">
    <property type="entry name" value="Y1_Tnp"/>
    <property type="match status" value="1"/>
</dbReference>
<feature type="domain" description="Transposase IS200-like" evidence="1">
    <location>
        <begin position="9"/>
        <end position="160"/>
    </location>
</feature>
<sequence length="230" mass="27235">MSKRKVQFVKNNIYHIYNRGVHKNDLYLSDADYQRWEKLLAWSANYSYSYSLYLQRLLQIEERAGETEAFIKSFAENYKYSFPLVEILAYVEMPNHYHLILEQTEDDGISRYMQKLSTAYAMYFNERYDVSGSLFQSKFQAVEVIADEQLIQLLRYVLNNPLNAKLIRNNNLKYNWSSLSEYTGEKQSEIISTKRLPSFFLDRQKLINFLNEEPTESNSDILVGLEIDSD</sequence>
<dbReference type="SUPFAM" id="SSF143422">
    <property type="entry name" value="Transposase IS200-like"/>
    <property type="match status" value="1"/>
</dbReference>
<dbReference type="PANTHER" id="PTHR34322">
    <property type="entry name" value="TRANSPOSASE, Y1_TNP DOMAIN-CONTAINING"/>
    <property type="match status" value="1"/>
</dbReference>
<dbReference type="Gene3D" id="3.30.70.1290">
    <property type="entry name" value="Transposase IS200-like"/>
    <property type="match status" value="1"/>
</dbReference>
<dbReference type="EMBL" id="PCTA01000003">
    <property type="protein sequence ID" value="PIP62116.1"/>
    <property type="molecule type" value="Genomic_DNA"/>
</dbReference>
<name>A0A2H0BWQ5_9BACT</name>
<proteinExistence type="predicted"/>
<evidence type="ECO:0000259" key="1">
    <source>
        <dbReference type="SMART" id="SM01321"/>
    </source>
</evidence>
<dbReference type="PANTHER" id="PTHR34322:SF2">
    <property type="entry name" value="TRANSPOSASE IS200-LIKE DOMAIN-CONTAINING PROTEIN"/>
    <property type="match status" value="1"/>
</dbReference>
<dbReference type="Proteomes" id="UP000231246">
    <property type="component" value="Unassembled WGS sequence"/>
</dbReference>
<protein>
    <recommendedName>
        <fullName evidence="1">Transposase IS200-like domain-containing protein</fullName>
    </recommendedName>
</protein>
<dbReference type="Pfam" id="PF01797">
    <property type="entry name" value="Y1_Tnp"/>
    <property type="match status" value="1"/>
</dbReference>
<evidence type="ECO:0000313" key="2">
    <source>
        <dbReference type="EMBL" id="PIP62116.1"/>
    </source>
</evidence>
<dbReference type="GO" id="GO:0004803">
    <property type="term" value="F:transposase activity"/>
    <property type="evidence" value="ECO:0007669"/>
    <property type="project" value="InterPro"/>
</dbReference>
<dbReference type="InterPro" id="IPR002686">
    <property type="entry name" value="Transposase_17"/>
</dbReference>
<dbReference type="GO" id="GO:0006313">
    <property type="term" value="P:DNA transposition"/>
    <property type="evidence" value="ECO:0007669"/>
    <property type="project" value="InterPro"/>
</dbReference>
<organism evidence="2 3">
    <name type="scientific">Candidatus Roizmanbacteria bacterium CG22_combo_CG10-13_8_21_14_all_38_20</name>
    <dbReference type="NCBI Taxonomy" id="1974862"/>
    <lineage>
        <taxon>Bacteria</taxon>
        <taxon>Candidatus Roizmaniibacteriota</taxon>
    </lineage>
</organism>